<dbReference type="EMBL" id="CP136921">
    <property type="protein sequence ID" value="WOO32715.1"/>
    <property type="molecule type" value="Genomic_DNA"/>
</dbReference>
<organism evidence="3 4">
    <name type="scientific">Diaphorobacter limosus</name>
    <dbReference type="NCBI Taxonomy" id="3036128"/>
    <lineage>
        <taxon>Bacteria</taxon>
        <taxon>Pseudomonadati</taxon>
        <taxon>Pseudomonadota</taxon>
        <taxon>Betaproteobacteria</taxon>
        <taxon>Burkholderiales</taxon>
        <taxon>Comamonadaceae</taxon>
        <taxon>Diaphorobacter</taxon>
    </lineage>
</organism>
<accession>A0ABZ0J389</accession>
<evidence type="ECO:0000313" key="3">
    <source>
        <dbReference type="EMBL" id="WOO32715.1"/>
    </source>
</evidence>
<reference evidence="3 4" key="1">
    <citation type="submission" date="2023-03" db="EMBL/GenBank/DDBJ databases">
        <title>Diaphorobacter basophil sp. nov., isolated from a sewage-treatment plant.</title>
        <authorList>
            <person name="Yang K."/>
        </authorList>
    </citation>
    <scope>NUCLEOTIDE SEQUENCE [LARGE SCALE GENOMIC DNA]</scope>
    <source>
        <strain evidence="3 4">Y-1</strain>
    </source>
</reference>
<dbReference type="RefSeq" id="WP_317702135.1">
    <property type="nucleotide sequence ID" value="NZ_CP136921.1"/>
</dbReference>
<protein>
    <recommendedName>
        <fullName evidence="5">Cobalt-zinc-cadmium resistance protein</fullName>
    </recommendedName>
</protein>
<proteinExistence type="predicted"/>
<gene>
    <name evidence="3" type="ORF">P4826_00875</name>
</gene>
<keyword evidence="2" id="KW-0732">Signal</keyword>
<dbReference type="Proteomes" id="UP001303211">
    <property type="component" value="Chromosome"/>
</dbReference>
<sequence length="117" mass="12808">MRRLLLILLLAFMPLQSIWAAAAGYCSHEETPGAAHFGHHVHRHHEDGDGAKAGTDLAKAALDMDCHACHGMSDALHQDAGVTPLWAQDLQLAPPLRFTLPTPSPQRPERPNWRPVA</sequence>
<evidence type="ECO:0008006" key="5">
    <source>
        <dbReference type="Google" id="ProtNLM"/>
    </source>
</evidence>
<evidence type="ECO:0000313" key="4">
    <source>
        <dbReference type="Proteomes" id="UP001303211"/>
    </source>
</evidence>
<keyword evidence="4" id="KW-1185">Reference proteome</keyword>
<feature type="chain" id="PRO_5046645181" description="Cobalt-zinc-cadmium resistance protein" evidence="2">
    <location>
        <begin position="23"/>
        <end position="117"/>
    </location>
</feature>
<evidence type="ECO:0000256" key="1">
    <source>
        <dbReference type="SAM" id="MobiDB-lite"/>
    </source>
</evidence>
<feature type="compositionally biased region" description="Basic and acidic residues" evidence="1">
    <location>
        <begin position="107"/>
        <end position="117"/>
    </location>
</feature>
<feature type="signal peptide" evidence="2">
    <location>
        <begin position="1"/>
        <end position="22"/>
    </location>
</feature>
<name>A0ABZ0J389_9BURK</name>
<feature type="region of interest" description="Disordered" evidence="1">
    <location>
        <begin position="97"/>
        <end position="117"/>
    </location>
</feature>
<evidence type="ECO:0000256" key="2">
    <source>
        <dbReference type="SAM" id="SignalP"/>
    </source>
</evidence>